<name>A0A5B8MTM1_9CHLO</name>
<evidence type="ECO:0000256" key="5">
    <source>
        <dbReference type="ARBA" id="ARBA00023136"/>
    </source>
</evidence>
<evidence type="ECO:0000256" key="7">
    <source>
        <dbReference type="ARBA" id="ARBA00029693"/>
    </source>
</evidence>
<dbReference type="GO" id="GO:0005778">
    <property type="term" value="C:peroxisomal membrane"/>
    <property type="evidence" value="ECO:0007669"/>
    <property type="project" value="UniProtKB-SubCell"/>
</dbReference>
<keyword evidence="5" id="KW-0472">Membrane</keyword>
<feature type="compositionally biased region" description="Polar residues" evidence="9">
    <location>
        <begin position="12"/>
        <end position="22"/>
    </location>
</feature>
<keyword evidence="6" id="KW-0576">Peroxisome</keyword>
<evidence type="ECO:0000256" key="1">
    <source>
        <dbReference type="ARBA" id="ARBA00006033"/>
    </source>
</evidence>
<comment type="similarity">
    <text evidence="1">Belongs to the peroxin-13 family.</text>
</comment>
<evidence type="ECO:0000256" key="4">
    <source>
        <dbReference type="ARBA" id="ARBA00023010"/>
    </source>
</evidence>
<reference evidence="10 11" key="1">
    <citation type="submission" date="2018-07" db="EMBL/GenBank/DDBJ databases">
        <title>The complete nuclear genome of the prasinophyte Chloropicon primus (CCMP1205).</title>
        <authorList>
            <person name="Pombert J.-F."/>
            <person name="Otis C."/>
            <person name="Turmel M."/>
            <person name="Lemieux C."/>
        </authorList>
    </citation>
    <scope>NUCLEOTIDE SEQUENCE [LARGE SCALE GENOMIC DNA]</scope>
    <source>
        <strain evidence="10 11">CCMP1205</strain>
    </source>
</reference>
<evidence type="ECO:0000256" key="9">
    <source>
        <dbReference type="SAM" id="MobiDB-lite"/>
    </source>
</evidence>
<evidence type="ECO:0000256" key="2">
    <source>
        <dbReference type="ARBA" id="ARBA00022448"/>
    </source>
</evidence>
<accession>A0A5B8MTM1</accession>
<evidence type="ECO:0000256" key="8">
    <source>
        <dbReference type="ARBA" id="ARBA00046271"/>
    </source>
</evidence>
<keyword evidence="4" id="KW-0811">Translocation</keyword>
<feature type="compositionally biased region" description="Polar residues" evidence="9">
    <location>
        <begin position="251"/>
        <end position="265"/>
    </location>
</feature>
<dbReference type="GO" id="GO:0016560">
    <property type="term" value="P:protein import into peroxisome matrix, docking"/>
    <property type="evidence" value="ECO:0007669"/>
    <property type="project" value="InterPro"/>
</dbReference>
<keyword evidence="2" id="KW-0813">Transport</keyword>
<dbReference type="AlphaFoldDB" id="A0A5B8MTM1"/>
<gene>
    <name evidence="10" type="ORF">A3770_09p56220</name>
</gene>
<proteinExistence type="inferred from homology"/>
<sequence length="280" mass="28658">MSAPPAKPWQISRGSATPTSVEVTQVAQQAAATQAQTPEGGGADLRGEDAMEASTSYGQRQYGSAFAGGSGMYGGSYGMGGMGGYGGGLYGNRYGSYGTGGYMGGSYMGSGYGSMYGSGYGSMYGGMGGMGYGGMGGYGMGMGMNGMNGMQPGMQGGPPAPPSGWQTFLRALHSAFDLFGRLAFLVDENVHALNFFISAILMLVDRSGSLYAEMARFVLRMLGLKIPASLRPQPPPGPPGPHGNPMMGQVQGLNGTPVSGVTPSSAVGKEKLDNFWPKSS</sequence>
<keyword evidence="3" id="KW-0653">Protein transport</keyword>
<organism evidence="10 11">
    <name type="scientific">Chloropicon primus</name>
    <dbReference type="NCBI Taxonomy" id="1764295"/>
    <lineage>
        <taxon>Eukaryota</taxon>
        <taxon>Viridiplantae</taxon>
        <taxon>Chlorophyta</taxon>
        <taxon>Chloropicophyceae</taxon>
        <taxon>Chloropicales</taxon>
        <taxon>Chloropicaceae</taxon>
        <taxon>Chloropicon</taxon>
    </lineage>
</organism>
<dbReference type="InterPro" id="IPR035463">
    <property type="entry name" value="Pex13"/>
</dbReference>
<evidence type="ECO:0000256" key="3">
    <source>
        <dbReference type="ARBA" id="ARBA00022927"/>
    </source>
</evidence>
<protein>
    <recommendedName>
        <fullName evidence="7">Peroxin-13</fullName>
    </recommendedName>
</protein>
<dbReference type="PANTHER" id="PTHR19332">
    <property type="entry name" value="PEROXISOMAL MEMBRANE PROTEIN PEX13"/>
    <property type="match status" value="1"/>
</dbReference>
<feature type="compositionally biased region" description="Low complexity" evidence="9">
    <location>
        <begin position="23"/>
        <end position="37"/>
    </location>
</feature>
<feature type="region of interest" description="Disordered" evidence="9">
    <location>
        <begin position="1"/>
        <end position="47"/>
    </location>
</feature>
<dbReference type="STRING" id="1764295.A0A5B8MTM1"/>
<evidence type="ECO:0000313" key="10">
    <source>
        <dbReference type="EMBL" id="QDZ23104.1"/>
    </source>
</evidence>
<comment type="subcellular location">
    <subcellularLocation>
        <location evidence="8">Peroxisome membrane</location>
    </subcellularLocation>
</comment>
<dbReference type="OrthoDB" id="514567at2759"/>
<feature type="compositionally biased region" description="Pro residues" evidence="9">
    <location>
        <begin position="232"/>
        <end position="242"/>
    </location>
</feature>
<feature type="region of interest" description="Disordered" evidence="9">
    <location>
        <begin position="230"/>
        <end position="280"/>
    </location>
</feature>
<dbReference type="Proteomes" id="UP000316726">
    <property type="component" value="Chromosome 9"/>
</dbReference>
<dbReference type="EMBL" id="CP031042">
    <property type="protein sequence ID" value="QDZ23104.1"/>
    <property type="molecule type" value="Genomic_DNA"/>
</dbReference>
<dbReference type="PANTHER" id="PTHR19332:SF1">
    <property type="entry name" value="PEROXISOMAL MEMBRANE PROTEIN PEX13"/>
    <property type="match status" value="1"/>
</dbReference>
<keyword evidence="11" id="KW-1185">Reference proteome</keyword>
<dbReference type="GO" id="GO:1990429">
    <property type="term" value="C:peroxisomal importomer complex"/>
    <property type="evidence" value="ECO:0007669"/>
    <property type="project" value="TreeGrafter"/>
</dbReference>
<evidence type="ECO:0000256" key="6">
    <source>
        <dbReference type="ARBA" id="ARBA00023140"/>
    </source>
</evidence>
<evidence type="ECO:0000313" key="11">
    <source>
        <dbReference type="Proteomes" id="UP000316726"/>
    </source>
</evidence>